<keyword evidence="2" id="KW-1185">Reference proteome</keyword>
<proteinExistence type="predicted"/>
<protein>
    <submittedName>
        <fullName evidence="1">Uncharacterized protein</fullName>
    </submittedName>
</protein>
<gene>
    <name evidence="1" type="ORF">ACAOBT_LOCUS2944</name>
</gene>
<name>A0A9P0NW69_ACAOB</name>
<evidence type="ECO:0000313" key="2">
    <source>
        <dbReference type="Proteomes" id="UP001152888"/>
    </source>
</evidence>
<dbReference type="AlphaFoldDB" id="A0A9P0NW69"/>
<sequence length="85" mass="9724">MAGKEVYTFRELENMSSNDLYALLESIPSDGESDEPSSDEDDLLDIPTMPIIFEDDQPARVDNSENIFLVMKPSQTRKTIFLFLF</sequence>
<evidence type="ECO:0000313" key="1">
    <source>
        <dbReference type="EMBL" id="CAH1958966.1"/>
    </source>
</evidence>
<reference evidence="1" key="1">
    <citation type="submission" date="2022-03" db="EMBL/GenBank/DDBJ databases">
        <authorList>
            <person name="Sayadi A."/>
        </authorList>
    </citation>
    <scope>NUCLEOTIDE SEQUENCE</scope>
</reference>
<accession>A0A9P0NW69</accession>
<dbReference type="Proteomes" id="UP001152888">
    <property type="component" value="Unassembled WGS sequence"/>
</dbReference>
<dbReference type="EMBL" id="CAKOFQ010006679">
    <property type="protein sequence ID" value="CAH1958966.1"/>
    <property type="molecule type" value="Genomic_DNA"/>
</dbReference>
<comment type="caution">
    <text evidence="1">The sequence shown here is derived from an EMBL/GenBank/DDBJ whole genome shotgun (WGS) entry which is preliminary data.</text>
</comment>
<organism evidence="1 2">
    <name type="scientific">Acanthoscelides obtectus</name>
    <name type="common">Bean weevil</name>
    <name type="synonym">Bruchus obtectus</name>
    <dbReference type="NCBI Taxonomy" id="200917"/>
    <lineage>
        <taxon>Eukaryota</taxon>
        <taxon>Metazoa</taxon>
        <taxon>Ecdysozoa</taxon>
        <taxon>Arthropoda</taxon>
        <taxon>Hexapoda</taxon>
        <taxon>Insecta</taxon>
        <taxon>Pterygota</taxon>
        <taxon>Neoptera</taxon>
        <taxon>Endopterygota</taxon>
        <taxon>Coleoptera</taxon>
        <taxon>Polyphaga</taxon>
        <taxon>Cucujiformia</taxon>
        <taxon>Chrysomeloidea</taxon>
        <taxon>Chrysomelidae</taxon>
        <taxon>Bruchinae</taxon>
        <taxon>Bruchini</taxon>
        <taxon>Acanthoscelides</taxon>
    </lineage>
</organism>